<gene>
    <name evidence="3" type="primary">mltF_2</name>
    <name evidence="3" type="ORF">R54767_02415</name>
</gene>
<proteinExistence type="inferred from homology"/>
<keyword evidence="3" id="KW-0456">Lyase</keyword>
<dbReference type="PANTHER" id="PTHR37423:SF2">
    <property type="entry name" value="MEMBRANE-BOUND LYTIC MUREIN TRANSGLYCOSYLASE C"/>
    <property type="match status" value="1"/>
</dbReference>
<dbReference type="InterPro" id="IPR000189">
    <property type="entry name" value="Transglyc_AS"/>
</dbReference>
<reference evidence="3 4" key="1">
    <citation type="submission" date="2021-04" db="EMBL/GenBank/DDBJ databases">
        <authorList>
            <person name="Vanwijnsberghe S."/>
        </authorList>
    </citation>
    <scope>NUCLEOTIDE SEQUENCE [LARGE SCALE GENOMIC DNA]</scope>
    <source>
        <strain evidence="3 4">LMG 32171</strain>
    </source>
</reference>
<keyword evidence="4" id="KW-1185">Reference proteome</keyword>
<dbReference type="GO" id="GO:0016829">
    <property type="term" value="F:lyase activity"/>
    <property type="evidence" value="ECO:0007669"/>
    <property type="project" value="UniProtKB-KW"/>
</dbReference>
<evidence type="ECO:0000259" key="2">
    <source>
        <dbReference type="Pfam" id="PF01464"/>
    </source>
</evidence>
<evidence type="ECO:0000256" key="1">
    <source>
        <dbReference type="ARBA" id="ARBA00007734"/>
    </source>
</evidence>
<comment type="caution">
    <text evidence="3">The sequence shown here is derived from an EMBL/GenBank/DDBJ whole genome shotgun (WGS) entry which is preliminary data.</text>
</comment>
<dbReference type="InterPro" id="IPR008258">
    <property type="entry name" value="Transglycosylase_SLT_dom_1"/>
</dbReference>
<dbReference type="Pfam" id="PF01464">
    <property type="entry name" value="SLT"/>
    <property type="match status" value="1"/>
</dbReference>
<dbReference type="PROSITE" id="PS00922">
    <property type="entry name" value="TRANSGLYCOSYLASE"/>
    <property type="match status" value="1"/>
</dbReference>
<evidence type="ECO:0000313" key="3">
    <source>
        <dbReference type="EMBL" id="CAG4898619.1"/>
    </source>
</evidence>
<dbReference type="EMBL" id="CAJQYY010000012">
    <property type="protein sequence ID" value="CAG4898619.1"/>
    <property type="molecule type" value="Genomic_DNA"/>
</dbReference>
<feature type="domain" description="Transglycosylase SLT" evidence="2">
    <location>
        <begin position="87"/>
        <end position="185"/>
    </location>
</feature>
<accession>A0ABN7QRE6</accession>
<dbReference type="Gene3D" id="1.10.530.10">
    <property type="match status" value="1"/>
</dbReference>
<sequence length="228" mass="24420">MKTPRSTCNSMRRVRSGLLVWVVLIAGATGMPRSAQASDVVVIAGGLSHNDDRSPDTSPLAVVVEPANRQLPSVAARDSRIMALAPLINEAAYTTGIDPALLMAVIDVESGGNAQAVSPKGASGLMQLMPSTAARHGVLNVFDPKQNIAAGARYLAQLLRQFGDLPLALAAYNAGETAVRKYGRQIPPFAETLAYVPRVIDRYQRYRSVEEPQGRFLLVRRGGVQQSD</sequence>
<dbReference type="PANTHER" id="PTHR37423">
    <property type="entry name" value="SOLUBLE LYTIC MUREIN TRANSGLYCOSYLASE-RELATED"/>
    <property type="match status" value="1"/>
</dbReference>
<dbReference type="EC" id="4.2.2.-" evidence="3"/>
<organism evidence="3 4">
    <name type="scientific">Paraburkholderia gardini</name>
    <dbReference type="NCBI Taxonomy" id="2823469"/>
    <lineage>
        <taxon>Bacteria</taxon>
        <taxon>Pseudomonadati</taxon>
        <taxon>Pseudomonadota</taxon>
        <taxon>Betaproteobacteria</taxon>
        <taxon>Burkholderiales</taxon>
        <taxon>Burkholderiaceae</taxon>
        <taxon>Paraburkholderia</taxon>
    </lineage>
</organism>
<protein>
    <submittedName>
        <fullName evidence="3">Membrane-bound lytic murein transglycosylase F</fullName>
        <ecNumber evidence="3">4.2.2.-</ecNumber>
    </submittedName>
</protein>
<dbReference type="Proteomes" id="UP000789752">
    <property type="component" value="Unassembled WGS sequence"/>
</dbReference>
<dbReference type="SUPFAM" id="SSF53955">
    <property type="entry name" value="Lysozyme-like"/>
    <property type="match status" value="1"/>
</dbReference>
<dbReference type="CDD" id="cd00254">
    <property type="entry name" value="LT-like"/>
    <property type="match status" value="1"/>
</dbReference>
<dbReference type="InterPro" id="IPR023346">
    <property type="entry name" value="Lysozyme-like_dom_sf"/>
</dbReference>
<name>A0ABN7QRE6_9BURK</name>
<comment type="similarity">
    <text evidence="1">Belongs to the transglycosylase Slt family.</text>
</comment>
<evidence type="ECO:0000313" key="4">
    <source>
        <dbReference type="Proteomes" id="UP000789752"/>
    </source>
</evidence>